<sequence>MRIYLSIILGFVAICSAYAQSFEVIDNIGTFKGEIGEDITATIPLKNNSSRPIQIIIKRIDQIIGTGQINYFCWGDECYDPDTNQMPLSQTLYPGEITNKFKSILVGGLAEGFSSVKYLIFDSDNPSDVIEHEVTYTIEEGTEKKLIFSSKDIKITDVYPNPVEDFAIIEYNVLNININAKILIHNVLGSVISEYKLSSLENKIKIKTNDLNSGVYFYTLYVDNDGVMTHKLIVKK</sequence>
<evidence type="ECO:0000313" key="2">
    <source>
        <dbReference type="EMBL" id="MBL3656334.1"/>
    </source>
</evidence>
<organism evidence="2 3">
    <name type="scientific">Fulvivirga sediminis</name>
    <dbReference type="NCBI Taxonomy" id="2803949"/>
    <lineage>
        <taxon>Bacteria</taxon>
        <taxon>Pseudomonadati</taxon>
        <taxon>Bacteroidota</taxon>
        <taxon>Cytophagia</taxon>
        <taxon>Cytophagales</taxon>
        <taxon>Fulvivirgaceae</taxon>
        <taxon>Fulvivirga</taxon>
    </lineage>
</organism>
<proteinExistence type="predicted"/>
<dbReference type="EMBL" id="JAESIY010000004">
    <property type="protein sequence ID" value="MBL3656334.1"/>
    <property type="molecule type" value="Genomic_DNA"/>
</dbReference>
<reference evidence="2" key="1">
    <citation type="submission" date="2021-01" db="EMBL/GenBank/DDBJ databases">
        <title>Fulvivirga kasyanovii gen. nov., sp nov., a novel member of the phylum Bacteroidetes isolated from seawater in a mussel farm.</title>
        <authorList>
            <person name="Zhao L.-H."/>
            <person name="Wang Z.-J."/>
        </authorList>
    </citation>
    <scope>NUCLEOTIDE SEQUENCE</scope>
    <source>
        <strain evidence="2">2943</strain>
    </source>
</reference>
<name>A0A937JZ51_9BACT</name>
<gene>
    <name evidence="2" type="ORF">JL102_09355</name>
</gene>
<comment type="caution">
    <text evidence="2">The sequence shown here is derived from an EMBL/GenBank/DDBJ whole genome shotgun (WGS) entry which is preliminary data.</text>
</comment>
<protein>
    <submittedName>
        <fullName evidence="2">T9SS type A sorting domain-containing protein</fullName>
    </submittedName>
</protein>
<evidence type="ECO:0000313" key="3">
    <source>
        <dbReference type="Proteomes" id="UP000659388"/>
    </source>
</evidence>
<dbReference type="InterPro" id="IPR026444">
    <property type="entry name" value="Secre_tail"/>
</dbReference>
<dbReference type="Proteomes" id="UP000659388">
    <property type="component" value="Unassembled WGS sequence"/>
</dbReference>
<accession>A0A937JZ51</accession>
<dbReference type="NCBIfam" id="TIGR04183">
    <property type="entry name" value="Por_Secre_tail"/>
    <property type="match status" value="1"/>
</dbReference>
<dbReference type="RefSeq" id="WP_202244119.1">
    <property type="nucleotide sequence ID" value="NZ_JAESIY010000004.1"/>
</dbReference>
<dbReference type="AlphaFoldDB" id="A0A937JZ51"/>
<keyword evidence="3" id="KW-1185">Reference proteome</keyword>
<feature type="domain" description="Secretion system C-terminal sorting" evidence="1">
    <location>
        <begin position="158"/>
        <end position="234"/>
    </location>
</feature>
<evidence type="ECO:0000259" key="1">
    <source>
        <dbReference type="Pfam" id="PF18962"/>
    </source>
</evidence>
<dbReference type="Pfam" id="PF18962">
    <property type="entry name" value="Por_Secre_tail"/>
    <property type="match status" value="1"/>
</dbReference>